<feature type="region of interest" description="Disordered" evidence="3">
    <location>
        <begin position="382"/>
        <end position="403"/>
    </location>
</feature>
<feature type="compositionally biased region" description="Basic and acidic residues" evidence="3">
    <location>
        <begin position="750"/>
        <end position="760"/>
    </location>
</feature>
<gene>
    <name evidence="4" type="ORF">GJ744_008252</name>
</gene>
<feature type="compositionally biased region" description="Basic and acidic residues" evidence="3">
    <location>
        <begin position="769"/>
        <end position="821"/>
    </location>
</feature>
<feature type="compositionally biased region" description="Basic and acidic residues" evidence="3">
    <location>
        <begin position="988"/>
        <end position="1004"/>
    </location>
</feature>
<feature type="compositionally biased region" description="Basic and acidic residues" evidence="3">
    <location>
        <begin position="874"/>
        <end position="888"/>
    </location>
</feature>
<evidence type="ECO:0000256" key="3">
    <source>
        <dbReference type="SAM" id="MobiDB-lite"/>
    </source>
</evidence>
<evidence type="ECO:0000313" key="5">
    <source>
        <dbReference type="Proteomes" id="UP000606974"/>
    </source>
</evidence>
<reference evidence="4" key="1">
    <citation type="submission" date="2020-02" db="EMBL/GenBank/DDBJ databases">
        <authorList>
            <person name="Palmer J.M."/>
        </authorList>
    </citation>
    <scope>NUCLEOTIDE SEQUENCE</scope>
    <source>
        <strain evidence="4">EPUS1.4</strain>
        <tissue evidence="4">Thallus</tissue>
    </source>
</reference>
<dbReference type="PANTHER" id="PTHR47942">
    <property type="entry name" value="TETRATRICOPEPTIDE REPEAT (TPR)-LIKE SUPERFAMILY PROTEIN-RELATED"/>
    <property type="match status" value="1"/>
</dbReference>
<dbReference type="InterPro" id="IPR002885">
    <property type="entry name" value="PPR_rpt"/>
</dbReference>
<feature type="compositionally biased region" description="Basic and acidic residues" evidence="3">
    <location>
        <begin position="857"/>
        <end position="866"/>
    </location>
</feature>
<feature type="repeat" description="PPR" evidence="2">
    <location>
        <begin position="165"/>
        <end position="199"/>
    </location>
</feature>
<accession>A0A8H7AJN7</accession>
<keyword evidence="5" id="KW-1185">Reference proteome</keyword>
<dbReference type="EMBL" id="JAACFV010000044">
    <property type="protein sequence ID" value="KAF7509192.1"/>
    <property type="molecule type" value="Genomic_DNA"/>
</dbReference>
<evidence type="ECO:0000313" key="4">
    <source>
        <dbReference type="EMBL" id="KAF7509192.1"/>
    </source>
</evidence>
<dbReference type="Pfam" id="PF13041">
    <property type="entry name" value="PPR_2"/>
    <property type="match status" value="1"/>
</dbReference>
<feature type="compositionally biased region" description="Basic and acidic residues" evidence="3">
    <location>
        <begin position="958"/>
        <end position="967"/>
    </location>
</feature>
<protein>
    <recommendedName>
        <fullName evidence="6">Pentatricopeptide repeat protein</fullName>
    </recommendedName>
</protein>
<name>A0A8H7AJN7_9EURO</name>
<dbReference type="PANTHER" id="PTHR47942:SF105">
    <property type="entry name" value="ATPASE EXPRESSION PROTEIN 3"/>
    <property type="match status" value="1"/>
</dbReference>
<dbReference type="InterPro" id="IPR051222">
    <property type="entry name" value="PPR/CCM1_RNA-binding"/>
</dbReference>
<feature type="compositionally biased region" description="Acidic residues" evidence="3">
    <location>
        <begin position="628"/>
        <end position="640"/>
    </location>
</feature>
<proteinExistence type="predicted"/>
<dbReference type="Gene3D" id="1.25.40.10">
    <property type="entry name" value="Tetratricopeptide repeat domain"/>
    <property type="match status" value="1"/>
</dbReference>
<feature type="region of interest" description="Disordered" evidence="3">
    <location>
        <begin position="750"/>
        <end position="1004"/>
    </location>
</feature>
<evidence type="ECO:0000256" key="1">
    <source>
        <dbReference type="ARBA" id="ARBA00022737"/>
    </source>
</evidence>
<organism evidence="4 5">
    <name type="scientific">Endocarpon pusillum</name>
    <dbReference type="NCBI Taxonomy" id="364733"/>
    <lineage>
        <taxon>Eukaryota</taxon>
        <taxon>Fungi</taxon>
        <taxon>Dikarya</taxon>
        <taxon>Ascomycota</taxon>
        <taxon>Pezizomycotina</taxon>
        <taxon>Eurotiomycetes</taxon>
        <taxon>Chaetothyriomycetidae</taxon>
        <taxon>Verrucariales</taxon>
        <taxon>Verrucariaceae</taxon>
        <taxon>Endocarpon</taxon>
    </lineage>
</organism>
<dbReference type="OrthoDB" id="185373at2759"/>
<sequence>MLTCHSCLRRSIGSLVILDLQSAHPDVLSPSPTKTRSSRNHATIASIQKGHHLRLLRQAFRKKETLMNKRERLGPGPVTLRNLRAKESNKHHLDIRKLDDTTKVLSKHTSDTGLQTELKWTGGDALKLAQAVLDKLKAGIPLKALEMVRLSEKMPGADGSKGVDSVVSWNHIMDYYMSKSLTHEAFKVFNEMKKRGHKPDAHTYTIMLRGFTMHHRKPHAVEDAMKVYDSIFRPESNIKPSIIHSNAIINCLGRALNMDSLWSVAGRLPDRGPGSADKWTYTTILNTMQACAVRDARQLAETDGDQEAAAKVIQNAIREGRKLWEEVISRWRSGEVNIDQTLVCAMGRLLLLGQRQDWDDIFSLVQQTMNLPRVTPPLVRRHEEKTQPLQDALALPPPETDDASPDLEQLELAVADEAAHQVKNEFAVVDLSNRQMGGKNGAEMASPYANVANNVLSLLIEAAIKLKQIAAGKKYWAKLTHPDHEPFVMPDDDNLHSYLRLLRMSRSSKEICDLLRHPVHGALEGVWYRRGTFVIAMSTCARDFKNPNVFTYASTILDLMQSKLSKPDLKIMTMYLSLAMVTTPGISSEIEGEFNAEPGANNLIKAVRRFIFSDLDYRVIVREWAGDDGEGRDEDEDEADEKLYVGRSRSPHRSRSPRRSDEFGNKEARSPPEDLVEFMQTLNSAYDKLLNHRLKMTERLATAFTCQKREVSQTLQKLNPEALSPSRLKSDSEAHEDFFKEQGAVFRSKRYPDKLGRSSDQKIQGPRVVDLEKRHPFRRDLEASEGEHSREDRPSERGARNGGREERWPERSHRSGQDARGNHRPKGGSRPPMSSKGAREDEGTGRFPHFSTSHSGYRGDRGDRPPGRGAEYARSSRDSQGDGRRERASGPPMFRRHGREDRRPERGSPRHALFKGSGDERRPYRGSDSPISHRDEGASRRPERDSAFSRRDHRDHRDHRDNRDNRRARQSFDSSPVSEGWGTAWKQSVEKSGGEGSRKDWVVL</sequence>
<keyword evidence="1" id="KW-0677">Repeat</keyword>
<dbReference type="NCBIfam" id="TIGR00756">
    <property type="entry name" value="PPR"/>
    <property type="match status" value="1"/>
</dbReference>
<feature type="region of interest" description="Disordered" evidence="3">
    <location>
        <begin position="628"/>
        <end position="672"/>
    </location>
</feature>
<comment type="caution">
    <text evidence="4">The sequence shown here is derived from an EMBL/GenBank/DDBJ whole genome shotgun (WGS) entry which is preliminary data.</text>
</comment>
<feature type="compositionally biased region" description="Basic and acidic residues" evidence="3">
    <location>
        <begin position="917"/>
        <end position="952"/>
    </location>
</feature>
<dbReference type="InterPro" id="IPR011990">
    <property type="entry name" value="TPR-like_helical_dom_sf"/>
</dbReference>
<dbReference type="Proteomes" id="UP000606974">
    <property type="component" value="Unassembled WGS sequence"/>
</dbReference>
<dbReference type="PROSITE" id="PS51375">
    <property type="entry name" value="PPR"/>
    <property type="match status" value="1"/>
</dbReference>
<dbReference type="AlphaFoldDB" id="A0A8H7AJN7"/>
<feature type="compositionally biased region" description="Basic and acidic residues" evidence="3">
    <location>
        <begin position="898"/>
        <end position="908"/>
    </location>
</feature>
<evidence type="ECO:0000256" key="2">
    <source>
        <dbReference type="PROSITE-ProRule" id="PRU00708"/>
    </source>
</evidence>
<feature type="compositionally biased region" description="Basic and acidic residues" evidence="3">
    <location>
        <begin position="658"/>
        <end position="672"/>
    </location>
</feature>
<evidence type="ECO:0008006" key="6">
    <source>
        <dbReference type="Google" id="ProtNLM"/>
    </source>
</evidence>